<sequence length="103" mass="11793">MTTKGHSAKVTDIFTRSFHRVCVIYSAFISIQWKYNFSEVLDDDHQFVLHDPRLGPAIELSSSNTDNSSNPKWHSAFIFSIVHPNSSNIFFMTCKKSGITPRR</sequence>
<evidence type="ECO:0000313" key="2">
    <source>
        <dbReference type="Proteomes" id="UP000031668"/>
    </source>
</evidence>
<reference evidence="1 2" key="1">
    <citation type="journal article" date="2014" name="Genome Biol. Evol.">
        <title>The genome of the myxosporean Thelohanellus kitauei shows adaptations to nutrient acquisition within its fish host.</title>
        <authorList>
            <person name="Yang Y."/>
            <person name="Xiong J."/>
            <person name="Zhou Z."/>
            <person name="Huo F."/>
            <person name="Miao W."/>
            <person name="Ran C."/>
            <person name="Liu Y."/>
            <person name="Zhang J."/>
            <person name="Feng J."/>
            <person name="Wang M."/>
            <person name="Wang M."/>
            <person name="Wang L."/>
            <person name="Yao B."/>
        </authorList>
    </citation>
    <scope>NUCLEOTIDE SEQUENCE [LARGE SCALE GENOMIC DNA]</scope>
    <source>
        <strain evidence="1">Wuqing</strain>
    </source>
</reference>
<evidence type="ECO:0000313" key="1">
    <source>
        <dbReference type="EMBL" id="KII74305.1"/>
    </source>
</evidence>
<dbReference type="AlphaFoldDB" id="A0A0C2NDC5"/>
<accession>A0A0C2NDC5</accession>
<keyword evidence="2" id="KW-1185">Reference proteome</keyword>
<dbReference type="Proteomes" id="UP000031668">
    <property type="component" value="Unassembled WGS sequence"/>
</dbReference>
<gene>
    <name evidence="1" type="ORF">RF11_02152</name>
</gene>
<protein>
    <submittedName>
        <fullName evidence="1">Uncharacterized protein</fullName>
    </submittedName>
</protein>
<name>A0A0C2NDC5_THEKT</name>
<proteinExistence type="predicted"/>
<dbReference type="EMBL" id="JWZT01000466">
    <property type="protein sequence ID" value="KII74305.1"/>
    <property type="molecule type" value="Genomic_DNA"/>
</dbReference>
<comment type="caution">
    <text evidence="1">The sequence shown here is derived from an EMBL/GenBank/DDBJ whole genome shotgun (WGS) entry which is preliminary data.</text>
</comment>
<organism evidence="1 2">
    <name type="scientific">Thelohanellus kitauei</name>
    <name type="common">Myxosporean</name>
    <dbReference type="NCBI Taxonomy" id="669202"/>
    <lineage>
        <taxon>Eukaryota</taxon>
        <taxon>Metazoa</taxon>
        <taxon>Cnidaria</taxon>
        <taxon>Myxozoa</taxon>
        <taxon>Myxosporea</taxon>
        <taxon>Bivalvulida</taxon>
        <taxon>Platysporina</taxon>
        <taxon>Myxobolidae</taxon>
        <taxon>Thelohanellus</taxon>
    </lineage>
</organism>